<organism evidence="2 3">
    <name type="scientific">Paraburkholderia metrosideri</name>
    <dbReference type="NCBI Taxonomy" id="580937"/>
    <lineage>
        <taxon>Bacteria</taxon>
        <taxon>Pseudomonadati</taxon>
        <taxon>Pseudomonadota</taxon>
        <taxon>Betaproteobacteria</taxon>
        <taxon>Burkholderiales</taxon>
        <taxon>Burkholderiaceae</taxon>
        <taxon>Paraburkholderia</taxon>
    </lineage>
</organism>
<dbReference type="Proteomes" id="UP000598032">
    <property type="component" value="Unassembled WGS sequence"/>
</dbReference>
<gene>
    <name evidence="2" type="ORF">LMG28140_06800</name>
</gene>
<reference evidence="2 3" key="1">
    <citation type="submission" date="2020-10" db="EMBL/GenBank/DDBJ databases">
        <authorList>
            <person name="Peeters C."/>
        </authorList>
    </citation>
    <scope>NUCLEOTIDE SEQUENCE [LARGE SCALE GENOMIC DNA]</scope>
    <source>
        <strain evidence="2 3">LMG 28140</strain>
    </source>
</reference>
<feature type="region of interest" description="Disordered" evidence="1">
    <location>
        <begin position="1"/>
        <end position="23"/>
    </location>
</feature>
<dbReference type="EMBL" id="CAJHCP010000031">
    <property type="protein sequence ID" value="CAD6560239.1"/>
    <property type="molecule type" value="Genomic_DNA"/>
</dbReference>
<name>A0ABM8P9W3_9BURK</name>
<comment type="caution">
    <text evidence="2">The sequence shown here is derived from an EMBL/GenBank/DDBJ whole genome shotgun (WGS) entry which is preliminary data.</text>
</comment>
<accession>A0ABM8P9W3</accession>
<sequence>MTASSASMQQSEAGTTRDRASNAELRAEMVNRPHEFCGRQFADSINTGAASRPGYDSPWWSLPVTNPNCTRYDQWLYWLCDCGLTRINWPDRSRSQRELITARCRSSLVARLEEK</sequence>
<protein>
    <submittedName>
        <fullName evidence="2">Uncharacterized protein</fullName>
    </submittedName>
</protein>
<proteinExistence type="predicted"/>
<evidence type="ECO:0000256" key="1">
    <source>
        <dbReference type="SAM" id="MobiDB-lite"/>
    </source>
</evidence>
<feature type="compositionally biased region" description="Polar residues" evidence="1">
    <location>
        <begin position="1"/>
        <end position="14"/>
    </location>
</feature>
<evidence type="ECO:0000313" key="2">
    <source>
        <dbReference type="EMBL" id="CAD6560239.1"/>
    </source>
</evidence>
<evidence type="ECO:0000313" key="3">
    <source>
        <dbReference type="Proteomes" id="UP000598032"/>
    </source>
</evidence>
<keyword evidence="3" id="KW-1185">Reference proteome</keyword>